<comment type="caution">
    <text evidence="1">The sequence shown here is derived from an EMBL/GenBank/DDBJ whole genome shotgun (WGS) entry which is preliminary data.</text>
</comment>
<evidence type="ECO:0008006" key="3">
    <source>
        <dbReference type="Google" id="ProtNLM"/>
    </source>
</evidence>
<accession>A0A835J1Q3</accession>
<dbReference type="AlphaFoldDB" id="A0A835J1Q3"/>
<dbReference type="Proteomes" id="UP000657918">
    <property type="component" value="Unassembled WGS sequence"/>
</dbReference>
<protein>
    <recommendedName>
        <fullName evidence="3">Reverse transcriptase Ty1/copia-type domain-containing protein</fullName>
    </recommendedName>
</protein>
<dbReference type="PANTHER" id="PTHR11439:SF470">
    <property type="entry name" value="CYSTEINE-RICH RLK (RECEPTOR-LIKE PROTEIN KINASE) 8"/>
    <property type="match status" value="1"/>
</dbReference>
<dbReference type="OrthoDB" id="851134at2759"/>
<name>A0A835J1Q3_9ROSI</name>
<dbReference type="EMBL" id="JADGMS010000019">
    <property type="protein sequence ID" value="KAF9661888.1"/>
    <property type="molecule type" value="Genomic_DNA"/>
</dbReference>
<evidence type="ECO:0000313" key="1">
    <source>
        <dbReference type="EMBL" id="KAF9661888.1"/>
    </source>
</evidence>
<reference evidence="1 2" key="1">
    <citation type="submission" date="2020-10" db="EMBL/GenBank/DDBJ databases">
        <title>Plant Genome Project.</title>
        <authorList>
            <person name="Zhang R.-G."/>
        </authorList>
    </citation>
    <scope>NUCLEOTIDE SEQUENCE [LARGE SCALE GENOMIC DNA]</scope>
    <source>
        <strain evidence="1">FAFU-HL-1</strain>
        <tissue evidence="1">Leaf</tissue>
    </source>
</reference>
<proteinExistence type="predicted"/>
<evidence type="ECO:0000313" key="2">
    <source>
        <dbReference type="Proteomes" id="UP000657918"/>
    </source>
</evidence>
<gene>
    <name evidence="1" type="ORF">SADUNF_Sadunf19G0115700</name>
</gene>
<keyword evidence="2" id="KW-1185">Reference proteome</keyword>
<dbReference type="PANTHER" id="PTHR11439">
    <property type="entry name" value="GAG-POL-RELATED RETROTRANSPOSON"/>
    <property type="match status" value="1"/>
</dbReference>
<organism evidence="1 2">
    <name type="scientific">Salix dunnii</name>
    <dbReference type="NCBI Taxonomy" id="1413687"/>
    <lineage>
        <taxon>Eukaryota</taxon>
        <taxon>Viridiplantae</taxon>
        <taxon>Streptophyta</taxon>
        <taxon>Embryophyta</taxon>
        <taxon>Tracheophyta</taxon>
        <taxon>Spermatophyta</taxon>
        <taxon>Magnoliopsida</taxon>
        <taxon>eudicotyledons</taxon>
        <taxon>Gunneridae</taxon>
        <taxon>Pentapetalae</taxon>
        <taxon>rosids</taxon>
        <taxon>fabids</taxon>
        <taxon>Malpighiales</taxon>
        <taxon>Salicaceae</taxon>
        <taxon>Saliceae</taxon>
        <taxon>Salix</taxon>
    </lineage>
</organism>
<sequence length="96" mass="10759">MLEAKPAGLPLDQNHRLSLAKGSLLSDPEHYRRLVGQLIYLSVTRPKLSYCVHMLAQFMQSMSGTLGCSSLCCPISKRSTSNRQFETAELHMARHI</sequence>